<dbReference type="EMBL" id="SMAN01000009">
    <property type="protein sequence ID" value="TCT22362.1"/>
    <property type="molecule type" value="Genomic_DNA"/>
</dbReference>
<feature type="DNA-binding region" description="H-T-H motif" evidence="3">
    <location>
        <begin position="33"/>
        <end position="52"/>
    </location>
</feature>
<dbReference type="GO" id="GO:0003677">
    <property type="term" value="F:DNA binding"/>
    <property type="evidence" value="ECO:0007669"/>
    <property type="project" value="UniProtKB-UniRule"/>
</dbReference>
<feature type="domain" description="HTH tetR-type" evidence="4">
    <location>
        <begin position="10"/>
        <end position="70"/>
    </location>
</feature>
<keyword evidence="1" id="KW-0678">Repressor</keyword>
<gene>
    <name evidence="5" type="ORF">EDD68_1098</name>
</gene>
<dbReference type="InterPro" id="IPR001647">
    <property type="entry name" value="HTH_TetR"/>
</dbReference>
<name>A0A4V2V1T4_9BACI</name>
<dbReference type="PANTHER" id="PTHR43479:SF7">
    <property type="entry name" value="TETR-FAMILY TRANSCRIPTIONAL REGULATOR"/>
    <property type="match status" value="1"/>
</dbReference>
<sequence length="188" mass="22269">MSKKLDRRKKYTRSVLKQSLMTILENKPISSVTVKEICDKADINRSTFYTHYRDSYDLLVKIEEEIIEDLYQYLKQYESSLDEEGEKMTIKLLEYIADNQSMFKVLLNQNADPGFEKKLNDVAKQFLIHHWIRKHVPDERESKYLSTFVVSGAIHVIKDWIQQDLDHSIPDMARMINQFINDGLSYIK</sequence>
<evidence type="ECO:0000313" key="6">
    <source>
        <dbReference type="Proteomes" id="UP000294650"/>
    </source>
</evidence>
<dbReference type="Pfam" id="PF14278">
    <property type="entry name" value="TetR_C_8"/>
    <property type="match status" value="1"/>
</dbReference>
<dbReference type="InterPro" id="IPR039532">
    <property type="entry name" value="TetR_C_Firmicutes"/>
</dbReference>
<dbReference type="PANTHER" id="PTHR43479">
    <property type="entry name" value="ACREF/ENVCD OPERON REPRESSOR-RELATED"/>
    <property type="match status" value="1"/>
</dbReference>
<dbReference type="Proteomes" id="UP000294650">
    <property type="component" value="Unassembled WGS sequence"/>
</dbReference>
<dbReference type="Gene3D" id="1.10.357.10">
    <property type="entry name" value="Tetracycline Repressor, domain 2"/>
    <property type="match status" value="1"/>
</dbReference>
<evidence type="ECO:0000256" key="3">
    <source>
        <dbReference type="PROSITE-ProRule" id="PRU00335"/>
    </source>
</evidence>
<dbReference type="OrthoDB" id="9810250at2"/>
<organism evidence="5 6">
    <name type="scientific">Melghiribacillus thermohalophilus</name>
    <dbReference type="NCBI Taxonomy" id="1324956"/>
    <lineage>
        <taxon>Bacteria</taxon>
        <taxon>Bacillati</taxon>
        <taxon>Bacillota</taxon>
        <taxon>Bacilli</taxon>
        <taxon>Bacillales</taxon>
        <taxon>Bacillaceae</taxon>
        <taxon>Melghiribacillus</taxon>
    </lineage>
</organism>
<evidence type="ECO:0000256" key="1">
    <source>
        <dbReference type="ARBA" id="ARBA00022491"/>
    </source>
</evidence>
<protein>
    <submittedName>
        <fullName evidence="5">TetR family transcriptional regulator</fullName>
    </submittedName>
</protein>
<proteinExistence type="predicted"/>
<dbReference type="RefSeq" id="WP_132371680.1">
    <property type="nucleotide sequence ID" value="NZ_SMAN01000009.1"/>
</dbReference>
<dbReference type="InterPro" id="IPR009057">
    <property type="entry name" value="Homeodomain-like_sf"/>
</dbReference>
<accession>A0A4V2V1T4</accession>
<dbReference type="SUPFAM" id="SSF46689">
    <property type="entry name" value="Homeodomain-like"/>
    <property type="match status" value="1"/>
</dbReference>
<keyword evidence="2 3" id="KW-0238">DNA-binding</keyword>
<dbReference type="PROSITE" id="PS50977">
    <property type="entry name" value="HTH_TETR_2"/>
    <property type="match status" value="1"/>
</dbReference>
<evidence type="ECO:0000259" key="4">
    <source>
        <dbReference type="PROSITE" id="PS50977"/>
    </source>
</evidence>
<comment type="caution">
    <text evidence="5">The sequence shown here is derived from an EMBL/GenBank/DDBJ whole genome shotgun (WGS) entry which is preliminary data.</text>
</comment>
<keyword evidence="6" id="KW-1185">Reference proteome</keyword>
<evidence type="ECO:0000256" key="2">
    <source>
        <dbReference type="ARBA" id="ARBA00023125"/>
    </source>
</evidence>
<reference evidence="5 6" key="1">
    <citation type="submission" date="2019-03" db="EMBL/GenBank/DDBJ databases">
        <title>Genomic Encyclopedia of Type Strains, Phase IV (KMG-IV): sequencing the most valuable type-strain genomes for metagenomic binning, comparative biology and taxonomic classification.</title>
        <authorList>
            <person name="Goeker M."/>
        </authorList>
    </citation>
    <scope>NUCLEOTIDE SEQUENCE [LARGE SCALE GENOMIC DNA]</scope>
    <source>
        <strain evidence="5 6">DSM 25894</strain>
    </source>
</reference>
<dbReference type="InterPro" id="IPR050624">
    <property type="entry name" value="HTH-type_Tx_Regulator"/>
</dbReference>
<evidence type="ECO:0000313" key="5">
    <source>
        <dbReference type="EMBL" id="TCT22362.1"/>
    </source>
</evidence>
<dbReference type="AlphaFoldDB" id="A0A4V2V1T4"/>